<proteinExistence type="inferred from homology"/>
<feature type="domain" description="TonB-dependent receptor-like beta-barrel" evidence="7">
    <location>
        <begin position="397"/>
        <end position="911"/>
    </location>
</feature>
<reference evidence="9" key="1">
    <citation type="journal article" date="2022" name="Toxins">
        <title>Genomic Analysis of Sphingopyxis sp. USTB-05 for Biodegrading Cyanobacterial Hepatotoxins.</title>
        <authorList>
            <person name="Liu C."/>
            <person name="Xu Q."/>
            <person name="Zhao Z."/>
            <person name="Zhang H."/>
            <person name="Liu X."/>
            <person name="Yin C."/>
            <person name="Liu Y."/>
            <person name="Yan H."/>
        </authorList>
    </citation>
    <scope>NUCLEOTIDE SEQUENCE</scope>
    <source>
        <strain evidence="9">NBD5</strain>
    </source>
</reference>
<evidence type="ECO:0000256" key="4">
    <source>
        <dbReference type="ARBA" id="ARBA00023136"/>
    </source>
</evidence>
<gene>
    <name evidence="9" type="ORF">LHA26_02245</name>
</gene>
<evidence type="ECO:0000259" key="7">
    <source>
        <dbReference type="Pfam" id="PF00593"/>
    </source>
</evidence>
<dbReference type="Pfam" id="PF07715">
    <property type="entry name" value="Plug"/>
    <property type="match status" value="1"/>
</dbReference>
<keyword evidence="4 6" id="KW-0472">Membrane</keyword>
<evidence type="ECO:0000256" key="1">
    <source>
        <dbReference type="ARBA" id="ARBA00004442"/>
    </source>
</evidence>
<dbReference type="InterPro" id="IPR010917">
    <property type="entry name" value="TonB_rcpt_CS"/>
</dbReference>
<dbReference type="Proteomes" id="UP001056937">
    <property type="component" value="Chromosome 1"/>
</dbReference>
<comment type="subcellular location">
    <subcellularLocation>
        <location evidence="1 6">Cell outer membrane</location>
    </subcellularLocation>
</comment>
<comment type="similarity">
    <text evidence="6">Belongs to the TonB-dependent receptor family.</text>
</comment>
<keyword evidence="2" id="KW-0732">Signal</keyword>
<feature type="domain" description="TonB-dependent receptor plug" evidence="8">
    <location>
        <begin position="48"/>
        <end position="157"/>
    </location>
</feature>
<dbReference type="InterPro" id="IPR036942">
    <property type="entry name" value="Beta-barrel_TonB_sf"/>
</dbReference>
<dbReference type="InterPro" id="IPR000531">
    <property type="entry name" value="Beta-barrel_TonB"/>
</dbReference>
<name>A0ABY4X8W7_9SPHN</name>
<keyword evidence="10" id="KW-1185">Reference proteome</keyword>
<dbReference type="PROSITE" id="PS01156">
    <property type="entry name" value="TONB_DEPENDENT_REC_2"/>
    <property type="match status" value="1"/>
</dbReference>
<dbReference type="Gene3D" id="2.170.130.10">
    <property type="entry name" value="TonB-dependent receptor, plug domain"/>
    <property type="match status" value="1"/>
</dbReference>
<dbReference type="Pfam" id="PF00593">
    <property type="entry name" value="TonB_dep_Rec_b-barrel"/>
    <property type="match status" value="1"/>
</dbReference>
<accession>A0ABY4X8W7</accession>
<evidence type="ECO:0000259" key="8">
    <source>
        <dbReference type="Pfam" id="PF07715"/>
    </source>
</evidence>
<organism evidence="9 10">
    <name type="scientific">Sphingomonas morindae</name>
    <dbReference type="NCBI Taxonomy" id="1541170"/>
    <lineage>
        <taxon>Bacteria</taxon>
        <taxon>Pseudomonadati</taxon>
        <taxon>Pseudomonadota</taxon>
        <taxon>Alphaproteobacteria</taxon>
        <taxon>Sphingomonadales</taxon>
        <taxon>Sphingomonadaceae</taxon>
        <taxon>Sphingomonas</taxon>
    </lineage>
</organism>
<protein>
    <submittedName>
        <fullName evidence="9">TonB-dependent receptor</fullName>
    </submittedName>
</protein>
<dbReference type="RefSeq" id="WP_252167134.1">
    <property type="nucleotide sequence ID" value="NZ_CP084930.1"/>
</dbReference>
<evidence type="ECO:0000256" key="3">
    <source>
        <dbReference type="ARBA" id="ARBA00023077"/>
    </source>
</evidence>
<dbReference type="InterPro" id="IPR037066">
    <property type="entry name" value="Plug_dom_sf"/>
</dbReference>
<dbReference type="Gene3D" id="2.40.170.20">
    <property type="entry name" value="TonB-dependent receptor, beta-barrel domain"/>
    <property type="match status" value="1"/>
</dbReference>
<keyword evidence="9" id="KW-0675">Receptor</keyword>
<keyword evidence="3 6" id="KW-0798">TonB box</keyword>
<evidence type="ECO:0000313" key="9">
    <source>
        <dbReference type="EMBL" id="USI73323.1"/>
    </source>
</evidence>
<keyword evidence="5" id="KW-0998">Cell outer membrane</keyword>
<dbReference type="PANTHER" id="PTHR47234:SF2">
    <property type="entry name" value="TONB-DEPENDENT RECEPTOR"/>
    <property type="match status" value="1"/>
</dbReference>
<evidence type="ECO:0000256" key="6">
    <source>
        <dbReference type="RuleBase" id="RU003357"/>
    </source>
</evidence>
<dbReference type="InterPro" id="IPR012910">
    <property type="entry name" value="Plug_dom"/>
</dbReference>
<dbReference type="PANTHER" id="PTHR47234">
    <property type="match status" value="1"/>
</dbReference>
<evidence type="ECO:0000256" key="5">
    <source>
        <dbReference type="ARBA" id="ARBA00023237"/>
    </source>
</evidence>
<dbReference type="EMBL" id="CP084930">
    <property type="protein sequence ID" value="USI73323.1"/>
    <property type="molecule type" value="Genomic_DNA"/>
</dbReference>
<sequence length="948" mass="100300">MLLTALSAGTAWAQAEAPLAPEAAADNAAAQPGAIIVTGSRIARADLTSAAPITVVTAQDFALRGAVNVETVLNSLPQVVSGTTAFSNNPGDGAVTLSLRNLGASRTLVLLNGRRWMFYDTGQIVDLNTIPAFLIESVETTTGGASAVYGSDAVAGVVNFKLRKSVNGFEVGGQYGLTGRGDGRRYEIHGAVGGAFAEGRGHVTLFGEYYRRASVFQGDRDFSRTTFTDAFDDQGRGYFAPGGSRTIPQGRFFTPDGAGTNFAGLGAIFDKPGDPSRPFNKATDSYNYAPVNFLMLPQERWLIGGYADYQLNDGATVYGEFSYVNNQVAAALAPTPVTGAFVFDVAKANTVLAAADQLAVETIAARQLANGGVSAGQVKLNIGRRIVETGLRKSLDERNAYRLLAGIRGDLTDRLHYDAYYSFARTRNANMQEGNISHKAFQAALLDGSMNIFGPGTISKDSLEKISILAQNQTMSQLQVATATVSGELFGLGLGAAPIGFAAGVERRSVSSRFIPDTALSSGDVLGFNAGKPTEGGYDVTEGFTELNIPVVADQPLLKLVELHGAARYSTYSVKGIGAVWTYAGDFKWSPVENFTVRGQFQRAIRAPNVENLYGGVGDDNPSLTDPCATAAALAPGKLRDVCIATGVPAASLGQPTVQPNVQIPATTGGNPNLSAETSTSYTIGGIFSPRAVPGFHVTADYYAIEVKDAIADFGGGAGNVFAQCYLVIQDAGSPYCRAIHRNPRTGSLDGSLGPDGTVYVLDTRKANIGSFVVRGVDVQADYGRALNFSLTGAGQSKISATFAGSWTTKLEAYFGPGTTRLNCAGKFGALCKAALPTGQPQSTFKSTMRISYSDGPVLLSTAWRHLSQVRDDDPANTYVVERVGAVDYFDLALMYKLREGTNITLGVNNLLDRTPPIMGDNQEQSNTYPSVYDALGRDFFVALNFRF</sequence>
<dbReference type="SUPFAM" id="SSF56935">
    <property type="entry name" value="Porins"/>
    <property type="match status" value="1"/>
</dbReference>
<evidence type="ECO:0000313" key="10">
    <source>
        <dbReference type="Proteomes" id="UP001056937"/>
    </source>
</evidence>
<evidence type="ECO:0000256" key="2">
    <source>
        <dbReference type="ARBA" id="ARBA00022729"/>
    </source>
</evidence>